<dbReference type="EMBL" id="BSXW01000200">
    <property type="protein sequence ID" value="GMF14492.1"/>
    <property type="molecule type" value="Genomic_DNA"/>
</dbReference>
<feature type="transmembrane region" description="Helical" evidence="1">
    <location>
        <begin position="221"/>
        <end position="239"/>
    </location>
</feature>
<sequence length="266" mass="30756">MDYGRRFYKFCTSFQFELRGYYSAERIDSLNKYCHTVPTLRALLIAVMSPLPCLIIVAVLIRGMTPQLNASAVDSSSHECCYHCVQDHDGKCHWFSAAFFSPSRFTSVDGDIFCMLYILFWEKRFKQEIQLRHQLVNFVKMVSYPATLTLVYPVYLYRSAHASAFAQTFYIAPPSFLNYGKKLDESLLGQKYDITSRMVIFNVEILSALSVSGSMQNSKSFVTTVFFISLDIALVWISLKDQGHLMRYPTLLRHKLPIDHPMKFHR</sequence>
<name>A0A9W6WR58_9STRA</name>
<evidence type="ECO:0000256" key="1">
    <source>
        <dbReference type="SAM" id="Phobius"/>
    </source>
</evidence>
<evidence type="ECO:0000313" key="3">
    <source>
        <dbReference type="Proteomes" id="UP001165083"/>
    </source>
</evidence>
<dbReference type="AlphaFoldDB" id="A0A9W6WR58"/>
<protein>
    <submittedName>
        <fullName evidence="2">Unnamed protein product</fullName>
    </submittedName>
</protein>
<gene>
    <name evidence="2" type="ORF">Plil01_000477600</name>
</gene>
<keyword evidence="1" id="KW-0812">Transmembrane</keyword>
<comment type="caution">
    <text evidence="2">The sequence shown here is derived from an EMBL/GenBank/DDBJ whole genome shotgun (WGS) entry which is preliminary data.</text>
</comment>
<reference evidence="2" key="1">
    <citation type="submission" date="2023-04" db="EMBL/GenBank/DDBJ databases">
        <title>Phytophthora lilii NBRC 32176.</title>
        <authorList>
            <person name="Ichikawa N."/>
            <person name="Sato H."/>
            <person name="Tonouchi N."/>
        </authorList>
    </citation>
    <scope>NUCLEOTIDE SEQUENCE</scope>
    <source>
        <strain evidence="2">NBRC 32176</strain>
    </source>
</reference>
<organism evidence="2 3">
    <name type="scientific">Phytophthora lilii</name>
    <dbReference type="NCBI Taxonomy" id="2077276"/>
    <lineage>
        <taxon>Eukaryota</taxon>
        <taxon>Sar</taxon>
        <taxon>Stramenopiles</taxon>
        <taxon>Oomycota</taxon>
        <taxon>Peronosporomycetes</taxon>
        <taxon>Peronosporales</taxon>
        <taxon>Peronosporaceae</taxon>
        <taxon>Phytophthora</taxon>
    </lineage>
</organism>
<proteinExistence type="predicted"/>
<keyword evidence="1" id="KW-0472">Membrane</keyword>
<feature type="transmembrane region" description="Helical" evidence="1">
    <location>
        <begin position="40"/>
        <end position="61"/>
    </location>
</feature>
<keyword evidence="1" id="KW-1133">Transmembrane helix</keyword>
<dbReference type="Proteomes" id="UP001165083">
    <property type="component" value="Unassembled WGS sequence"/>
</dbReference>
<keyword evidence="3" id="KW-1185">Reference proteome</keyword>
<accession>A0A9W6WR58</accession>
<evidence type="ECO:0000313" key="2">
    <source>
        <dbReference type="EMBL" id="GMF14492.1"/>
    </source>
</evidence>